<dbReference type="SFLD" id="SFLDS00005">
    <property type="entry name" value="Isoprenoid_Synthase_Type_I"/>
    <property type="match status" value="1"/>
</dbReference>
<evidence type="ECO:0000256" key="2">
    <source>
        <dbReference type="ARBA" id="ARBA00006706"/>
    </source>
</evidence>
<sequence>MSSVSAAEFDGGPVEATGPFGLPIDAGLAADARTALAGVEALLLDAVRSEDPLLTQASKHLVEAGGKRFRAMLVVLAAQFGDKTAPGVVPAAVVVELTHLATLYHDDVMDEAPVRRGQESANARWTNTVAILTGDYLFARASDLLADLGPEAVRIQARAFARLVRGQIQETVGPAADADPLKHYLQVVADKTGSLIAVSGQFGALLAGAPPHVVDTITSACEKIGVAFQLSDDILDITSDAEQSGKTPGTDLREGIRTLPMHLVLAGAGSGPDDARLRELLDTDLTDDALHAEALALLRAHPAMDQARADLRRWAEDARAELMTLPDIPARAAFTGLCDYVVTRTG</sequence>
<organism evidence="7 8">
    <name type="scientific">Actinomadura macrotermitis</name>
    <dbReference type="NCBI Taxonomy" id="2585200"/>
    <lineage>
        <taxon>Bacteria</taxon>
        <taxon>Bacillati</taxon>
        <taxon>Actinomycetota</taxon>
        <taxon>Actinomycetes</taxon>
        <taxon>Streptosporangiales</taxon>
        <taxon>Thermomonosporaceae</taxon>
        <taxon>Actinomadura</taxon>
    </lineage>
</organism>
<comment type="cofactor">
    <cofactor evidence="1">
        <name>Mg(2+)</name>
        <dbReference type="ChEBI" id="CHEBI:18420"/>
    </cofactor>
</comment>
<name>A0A7K0BXZ3_9ACTN</name>
<evidence type="ECO:0000313" key="8">
    <source>
        <dbReference type="Proteomes" id="UP000487268"/>
    </source>
</evidence>
<reference evidence="7 8" key="1">
    <citation type="submission" date="2019-10" db="EMBL/GenBank/DDBJ databases">
        <title>Actinomadura rubteroloni sp. nov. and Actinomadura macrotermitis sp. nov., isolated from the gut of fungus growing-termite Macrotermes natalensis.</title>
        <authorList>
            <person name="Benndorf R."/>
            <person name="Martin K."/>
            <person name="Kuefner M."/>
            <person name="De Beer W."/>
            <person name="Kaster A.-K."/>
            <person name="Vollmers J."/>
            <person name="Poulsen M."/>
            <person name="Beemelmanns C."/>
        </authorList>
    </citation>
    <scope>NUCLEOTIDE SEQUENCE [LARGE SCALE GENOMIC DNA]</scope>
    <source>
        <strain evidence="7 8">RB68</strain>
    </source>
</reference>
<dbReference type="PANTHER" id="PTHR12001">
    <property type="entry name" value="GERANYLGERANYL PYROPHOSPHATE SYNTHASE"/>
    <property type="match status" value="1"/>
</dbReference>
<evidence type="ECO:0000256" key="3">
    <source>
        <dbReference type="ARBA" id="ARBA00022679"/>
    </source>
</evidence>
<accession>A0A7K0BXZ3</accession>
<comment type="caution">
    <text evidence="7">The sequence shown here is derived from an EMBL/GenBank/DDBJ whole genome shotgun (WGS) entry which is preliminary data.</text>
</comment>
<keyword evidence="5" id="KW-0460">Magnesium</keyword>
<comment type="similarity">
    <text evidence="2 6">Belongs to the FPP/GGPP synthase family.</text>
</comment>
<dbReference type="PANTHER" id="PTHR12001:SF69">
    <property type="entry name" value="ALL TRANS-POLYPRENYL-DIPHOSPHATE SYNTHASE PDSS1"/>
    <property type="match status" value="1"/>
</dbReference>
<dbReference type="Proteomes" id="UP000487268">
    <property type="component" value="Unassembled WGS sequence"/>
</dbReference>
<dbReference type="Pfam" id="PF00348">
    <property type="entry name" value="polyprenyl_synt"/>
    <property type="match status" value="1"/>
</dbReference>
<dbReference type="EMBL" id="WEGH01000002">
    <property type="protein sequence ID" value="MQY06055.1"/>
    <property type="molecule type" value="Genomic_DNA"/>
</dbReference>
<dbReference type="SFLD" id="SFLDG01017">
    <property type="entry name" value="Polyprenyl_Transferase_Like"/>
    <property type="match status" value="1"/>
</dbReference>
<dbReference type="PROSITE" id="PS00444">
    <property type="entry name" value="POLYPRENYL_SYNTHASE_2"/>
    <property type="match status" value="1"/>
</dbReference>
<dbReference type="Gene3D" id="1.10.600.10">
    <property type="entry name" value="Farnesyl Diphosphate Synthase"/>
    <property type="match status" value="1"/>
</dbReference>
<dbReference type="EC" id="2.5.1.30" evidence="7"/>
<proteinExistence type="inferred from homology"/>
<evidence type="ECO:0000256" key="4">
    <source>
        <dbReference type="ARBA" id="ARBA00022723"/>
    </source>
</evidence>
<dbReference type="InterPro" id="IPR008949">
    <property type="entry name" value="Isoprenoid_synthase_dom_sf"/>
</dbReference>
<dbReference type="GO" id="GO:0046872">
    <property type="term" value="F:metal ion binding"/>
    <property type="evidence" value="ECO:0007669"/>
    <property type="project" value="UniProtKB-KW"/>
</dbReference>
<dbReference type="GO" id="GO:0008299">
    <property type="term" value="P:isoprenoid biosynthetic process"/>
    <property type="evidence" value="ECO:0007669"/>
    <property type="project" value="InterPro"/>
</dbReference>
<keyword evidence="3 6" id="KW-0808">Transferase</keyword>
<dbReference type="InterPro" id="IPR033749">
    <property type="entry name" value="Polyprenyl_synt_CS"/>
</dbReference>
<evidence type="ECO:0000256" key="1">
    <source>
        <dbReference type="ARBA" id="ARBA00001946"/>
    </source>
</evidence>
<evidence type="ECO:0000313" key="7">
    <source>
        <dbReference type="EMBL" id="MQY06055.1"/>
    </source>
</evidence>
<evidence type="ECO:0000256" key="6">
    <source>
        <dbReference type="RuleBase" id="RU004466"/>
    </source>
</evidence>
<gene>
    <name evidence="7" type="primary">hepT</name>
    <name evidence="7" type="ORF">ACRB68_41350</name>
</gene>
<dbReference type="InterPro" id="IPR000092">
    <property type="entry name" value="Polyprenyl_synt"/>
</dbReference>
<dbReference type="CDD" id="cd00685">
    <property type="entry name" value="Trans_IPPS_HT"/>
    <property type="match status" value="1"/>
</dbReference>
<dbReference type="GO" id="GO:0000010">
    <property type="term" value="F:heptaprenyl diphosphate synthase activity"/>
    <property type="evidence" value="ECO:0007669"/>
    <property type="project" value="UniProtKB-EC"/>
</dbReference>
<protein>
    <submittedName>
        <fullName evidence="7">Heptaprenyl diphosphate synthase component 2</fullName>
        <ecNumber evidence="7">2.5.1.30</ecNumber>
    </submittedName>
</protein>
<evidence type="ECO:0000256" key="5">
    <source>
        <dbReference type="ARBA" id="ARBA00022842"/>
    </source>
</evidence>
<dbReference type="SUPFAM" id="SSF48576">
    <property type="entry name" value="Terpenoid synthases"/>
    <property type="match status" value="1"/>
</dbReference>
<keyword evidence="8" id="KW-1185">Reference proteome</keyword>
<dbReference type="AlphaFoldDB" id="A0A7K0BXZ3"/>
<keyword evidence="4" id="KW-0479">Metal-binding</keyword>